<accession>A0A8J5Y0S7</accession>
<dbReference type="AlphaFoldDB" id="A0A8J5Y0S7"/>
<proteinExistence type="predicted"/>
<keyword evidence="3" id="KW-1185">Reference proteome</keyword>
<dbReference type="EMBL" id="JAGTXO010000003">
    <property type="protein sequence ID" value="KAG8469204.1"/>
    <property type="molecule type" value="Genomic_DNA"/>
</dbReference>
<comment type="caution">
    <text evidence="2">The sequence shown here is derived from an EMBL/GenBank/DDBJ whole genome shotgun (WGS) entry which is preliminary data.</text>
</comment>
<reference evidence="2" key="1">
    <citation type="submission" date="2021-05" db="EMBL/GenBank/DDBJ databases">
        <title>The genome of the haptophyte Pavlova lutheri (Diacronema luteri, Pavlovales) - a model for lipid biosynthesis in eukaryotic algae.</title>
        <authorList>
            <person name="Hulatt C.J."/>
            <person name="Posewitz M.C."/>
        </authorList>
    </citation>
    <scope>NUCLEOTIDE SEQUENCE</scope>
    <source>
        <strain evidence="2">NIVA-4/92</strain>
    </source>
</reference>
<dbReference type="InterPro" id="IPR029058">
    <property type="entry name" value="AB_hydrolase_fold"/>
</dbReference>
<dbReference type="GO" id="GO:0016020">
    <property type="term" value="C:membrane"/>
    <property type="evidence" value="ECO:0007669"/>
    <property type="project" value="TreeGrafter"/>
</dbReference>
<dbReference type="Proteomes" id="UP000751190">
    <property type="component" value="Unassembled WGS sequence"/>
</dbReference>
<feature type="signal peptide" evidence="1">
    <location>
        <begin position="1"/>
        <end position="18"/>
    </location>
</feature>
<dbReference type="PANTHER" id="PTHR22753">
    <property type="entry name" value="TRANSMEMBRANE PROTEIN 68"/>
    <property type="match status" value="1"/>
</dbReference>
<evidence type="ECO:0000313" key="2">
    <source>
        <dbReference type="EMBL" id="KAG8469204.1"/>
    </source>
</evidence>
<dbReference type="SUPFAM" id="SSF53474">
    <property type="entry name" value="alpha/beta-Hydrolases"/>
    <property type="match status" value="1"/>
</dbReference>
<dbReference type="OMA" id="NQQVHMP"/>
<dbReference type="OrthoDB" id="44277at2759"/>
<dbReference type="Gene3D" id="3.40.50.1820">
    <property type="entry name" value="alpha/beta hydrolase"/>
    <property type="match status" value="1"/>
</dbReference>
<name>A0A8J5Y0S7_DIALT</name>
<evidence type="ECO:0000313" key="3">
    <source>
        <dbReference type="Proteomes" id="UP000751190"/>
    </source>
</evidence>
<keyword evidence="1" id="KW-0732">Signal</keyword>
<evidence type="ECO:0000256" key="1">
    <source>
        <dbReference type="SAM" id="SignalP"/>
    </source>
</evidence>
<gene>
    <name evidence="2" type="ORF">KFE25_007722</name>
</gene>
<organism evidence="2 3">
    <name type="scientific">Diacronema lutheri</name>
    <name type="common">Unicellular marine alga</name>
    <name type="synonym">Monochrysis lutheri</name>
    <dbReference type="NCBI Taxonomy" id="2081491"/>
    <lineage>
        <taxon>Eukaryota</taxon>
        <taxon>Haptista</taxon>
        <taxon>Haptophyta</taxon>
        <taxon>Pavlovophyceae</taxon>
        <taxon>Pavlovales</taxon>
        <taxon>Pavlovaceae</taxon>
        <taxon>Diacronema</taxon>
    </lineage>
</organism>
<feature type="chain" id="PRO_5035194984" description="Acyltransferase" evidence="1">
    <location>
        <begin position="19"/>
        <end position="670"/>
    </location>
</feature>
<evidence type="ECO:0008006" key="4">
    <source>
        <dbReference type="Google" id="ProtNLM"/>
    </source>
</evidence>
<sequence>MRSFGALLGAFFAGHVAALRVGPAPGLRAREAVAPVSPPRGGGFAILFAPGIDGTGRCGQRQWRRLQHFVDAIDVLTIEPEDTSSFEEIVAFVLAALRERRAAGQRTLLVGESLGAVVSLGAALAEPDLVDALALINPATSIGETWVGPLGSFVADTLPEPLYRSLPAVITPLFGAAGWFEGVTGQPLPDFPTPQALLALSNQLSDVLPAPALKHRLGVLSDGAARVASRLASAKAAGGAAWPWARRCALIATTRDLVLPSTRETSRLAALIPGSTRRVVDGPGHACLDDDRVNLLQLLTAAAIFELARDDAGDAPAGAGGAAAGAASGSGGGAVAPGASIAARRAVPAVKRELSSSELAGERLNQLEGAAALASPVFFSRGADGSLERGVHSIPLPQTVGGRPVLFAGNHQLYGIDGPLLVREVLNERGVLIKALVYPPLMGKGFGDGADATSQRSSMPLHPLPYPPSGTAEIFEMYGARPISARVLVQLLAAGEPVLIFPGGAREVFKRKGEAYRLFWPDAPDLMRIAAKYDAVVVPFSGVGSDELGDVVVDTDEILALPIVGDWFRQRVDVLPSLVKDDLFVPPLVVPRVDRGIPRHYFLFGEPIDMAGVDRSDEAAIAQKWAQLRAAVEDGLAVLQRKRADDPYAEFYRRTAYERIAEGRQAPSFM</sequence>
<dbReference type="PANTHER" id="PTHR22753:SF14">
    <property type="entry name" value="MONOACYLGLYCEROL_DIACYLGLYCEROL O-ACYLTRANSFERASE"/>
    <property type="match status" value="1"/>
</dbReference>
<protein>
    <recommendedName>
        <fullName evidence="4">Acyltransferase</fullName>
    </recommendedName>
</protein>